<keyword evidence="1 4" id="KW-0812">Transmembrane</keyword>
<dbReference type="PANTHER" id="PTHR23121">
    <property type="entry name" value="SODIUM-DEPENDENT GLUCOSE TRANSPORTER 1"/>
    <property type="match status" value="1"/>
</dbReference>
<feature type="transmembrane region" description="Helical" evidence="4">
    <location>
        <begin position="300"/>
        <end position="317"/>
    </location>
</feature>
<evidence type="ECO:0000256" key="1">
    <source>
        <dbReference type="ARBA" id="ARBA00022692"/>
    </source>
</evidence>
<reference evidence="5" key="1">
    <citation type="submission" date="2019-03" db="EMBL/GenBank/DDBJ databases">
        <title>Improved annotation for the trematode Fasciola hepatica.</title>
        <authorList>
            <person name="Choi Y.-J."/>
            <person name="Martin J."/>
            <person name="Mitreva M."/>
        </authorList>
    </citation>
    <scope>NUCLEOTIDE SEQUENCE [LARGE SCALE GENOMIC DNA]</scope>
</reference>
<organism evidence="5 6">
    <name type="scientific">Fasciola hepatica</name>
    <name type="common">Liver fluke</name>
    <dbReference type="NCBI Taxonomy" id="6192"/>
    <lineage>
        <taxon>Eukaryota</taxon>
        <taxon>Metazoa</taxon>
        <taxon>Spiralia</taxon>
        <taxon>Lophotrochozoa</taxon>
        <taxon>Platyhelminthes</taxon>
        <taxon>Trematoda</taxon>
        <taxon>Digenea</taxon>
        <taxon>Plagiorchiida</taxon>
        <taxon>Echinostomata</taxon>
        <taxon>Echinostomatoidea</taxon>
        <taxon>Fasciolidae</taxon>
        <taxon>Fasciola</taxon>
    </lineage>
</organism>
<dbReference type="Gene3D" id="1.20.1250.20">
    <property type="entry name" value="MFS general substrate transporter like domains"/>
    <property type="match status" value="1"/>
</dbReference>
<protein>
    <submittedName>
        <fullName evidence="5">Sodium-dependent glucose transporter 1</fullName>
    </submittedName>
</protein>
<name>A0A4E0RSK9_FASHE</name>
<evidence type="ECO:0000313" key="5">
    <source>
        <dbReference type="EMBL" id="THD23517.1"/>
    </source>
</evidence>
<feature type="transmembrane region" description="Helical" evidence="4">
    <location>
        <begin position="94"/>
        <end position="114"/>
    </location>
</feature>
<keyword evidence="5" id="KW-0762">Sugar transport</keyword>
<evidence type="ECO:0000256" key="3">
    <source>
        <dbReference type="ARBA" id="ARBA00023136"/>
    </source>
</evidence>
<evidence type="ECO:0000313" key="6">
    <source>
        <dbReference type="Proteomes" id="UP000230066"/>
    </source>
</evidence>
<dbReference type="AlphaFoldDB" id="A0A4E0RSK9"/>
<keyword evidence="2 4" id="KW-1133">Transmembrane helix</keyword>
<feature type="transmembrane region" description="Helical" evidence="4">
    <location>
        <begin position="428"/>
        <end position="448"/>
    </location>
</feature>
<dbReference type="EMBL" id="JXXN02002101">
    <property type="protein sequence ID" value="THD23517.1"/>
    <property type="molecule type" value="Genomic_DNA"/>
</dbReference>
<keyword evidence="5" id="KW-0813">Transport</keyword>
<dbReference type="Proteomes" id="UP000230066">
    <property type="component" value="Unassembled WGS sequence"/>
</dbReference>
<feature type="transmembrane region" description="Helical" evidence="4">
    <location>
        <begin position="21"/>
        <end position="43"/>
    </location>
</feature>
<sequence length="528" mass="57326">MSYTRNPENRRMKGCFSCVKNSWAIYAKTAALVYSWTSLGLYSEILGPTLPTLMYQTNSNYEQVGLALSIRSVGLLSGSLVGGLASDKWKQQRAFLIVASLGVAALTNAVIPWIRTLAGLATVLYVAGFSHGFHTTSGNPLLGSVWGLHAAGPFSLMHAGYGLGAAVAPLLVAPFTIRPDETNHTDPDNTTTTLNDPLQVGLNPITALLTNTTESAIIRPAVPYNVVAVILLSCAACFVFFNGFPNGCQMCHSRISSDRSTRKRPKTSKDDSSNPIRAAHYRTKRLLISLRATFHTINRYDVFLVLGTFIIYFAVVGNERVFGKFMFTYALYGPIQMNTRLGYVLHLAYWVGFGLARILTCFLALIIPARMMLGMLAVGTLLVSVGLILIPSTSAWFFTFTCLFSLFKSPLFPSTLAAINLSHEITGLLVLVVNLGSACGATLLQYTAGTLIQHYGQFVFPYLVCGSACVVLLTAFGLIFVLRVMGDRCAQNPNPEPDPVDNLITSESDEIQVLQKKSESVDNLSVPA</sequence>
<feature type="transmembrane region" description="Helical" evidence="4">
    <location>
        <begin position="222"/>
        <end position="244"/>
    </location>
</feature>
<feature type="transmembrane region" description="Helical" evidence="4">
    <location>
        <begin position="63"/>
        <end position="82"/>
    </location>
</feature>
<accession>A0A4E0RSK9</accession>
<keyword evidence="3 4" id="KW-0472">Membrane</keyword>
<feature type="transmembrane region" description="Helical" evidence="4">
    <location>
        <begin position="347"/>
        <end position="366"/>
    </location>
</feature>
<dbReference type="InterPro" id="IPR036259">
    <property type="entry name" value="MFS_trans_sf"/>
</dbReference>
<dbReference type="PANTHER" id="PTHR23121:SF9">
    <property type="entry name" value="SODIUM-DEPENDENT GLUCOSE TRANSPORTER 1"/>
    <property type="match status" value="1"/>
</dbReference>
<comment type="caution">
    <text evidence="5">The sequence shown here is derived from an EMBL/GenBank/DDBJ whole genome shotgun (WGS) entry which is preliminary data.</text>
</comment>
<feature type="transmembrane region" description="Helical" evidence="4">
    <location>
        <begin position="460"/>
        <end position="482"/>
    </location>
</feature>
<dbReference type="SUPFAM" id="SSF103473">
    <property type="entry name" value="MFS general substrate transporter"/>
    <property type="match status" value="1"/>
</dbReference>
<evidence type="ECO:0000256" key="2">
    <source>
        <dbReference type="ARBA" id="ARBA00022989"/>
    </source>
</evidence>
<gene>
    <name evidence="5" type="ORF">D915_005718</name>
</gene>
<proteinExistence type="predicted"/>
<dbReference type="GO" id="GO:0022857">
    <property type="term" value="F:transmembrane transporter activity"/>
    <property type="evidence" value="ECO:0007669"/>
    <property type="project" value="InterPro"/>
</dbReference>
<dbReference type="InterPro" id="IPR011701">
    <property type="entry name" value="MFS"/>
</dbReference>
<dbReference type="Pfam" id="PF07690">
    <property type="entry name" value="MFS_1"/>
    <property type="match status" value="1"/>
</dbReference>
<keyword evidence="6" id="KW-1185">Reference proteome</keyword>
<feature type="transmembrane region" description="Helical" evidence="4">
    <location>
        <begin position="373"/>
        <end position="390"/>
    </location>
</feature>
<evidence type="ECO:0000256" key="4">
    <source>
        <dbReference type="SAM" id="Phobius"/>
    </source>
</evidence>